<gene>
    <name evidence="3" type="ORF">H9753_06740</name>
</gene>
<name>A0A9D2TCC8_9FIRM</name>
<dbReference type="AlphaFoldDB" id="A0A9D2TCC8"/>
<dbReference type="SUPFAM" id="SSF141868">
    <property type="entry name" value="EAL domain-like"/>
    <property type="match status" value="1"/>
</dbReference>
<evidence type="ECO:0000313" key="3">
    <source>
        <dbReference type="EMBL" id="HJC63297.1"/>
    </source>
</evidence>
<reference evidence="3" key="1">
    <citation type="journal article" date="2021" name="PeerJ">
        <title>Extensive microbial diversity within the chicken gut microbiome revealed by metagenomics and culture.</title>
        <authorList>
            <person name="Gilroy R."/>
            <person name="Ravi A."/>
            <person name="Getino M."/>
            <person name="Pursley I."/>
            <person name="Horton D.L."/>
            <person name="Alikhan N.F."/>
            <person name="Baker D."/>
            <person name="Gharbi K."/>
            <person name="Hall N."/>
            <person name="Watson M."/>
            <person name="Adriaenssens E.M."/>
            <person name="Foster-Nyarko E."/>
            <person name="Jarju S."/>
            <person name="Secka A."/>
            <person name="Antonio M."/>
            <person name="Oren A."/>
            <person name="Chaudhuri R.R."/>
            <person name="La Ragione R."/>
            <person name="Hildebrand F."/>
            <person name="Pallen M.J."/>
        </authorList>
    </citation>
    <scope>NUCLEOTIDE SEQUENCE</scope>
    <source>
        <strain evidence="3">ChiBcec2-3848</strain>
    </source>
</reference>
<dbReference type="Gene3D" id="3.30.70.270">
    <property type="match status" value="1"/>
</dbReference>
<keyword evidence="1" id="KW-0812">Transmembrane</keyword>
<dbReference type="PROSITE" id="PS50883">
    <property type="entry name" value="EAL"/>
    <property type="match status" value="1"/>
</dbReference>
<dbReference type="CDD" id="cd01948">
    <property type="entry name" value="EAL"/>
    <property type="match status" value="1"/>
</dbReference>
<keyword evidence="1" id="KW-0472">Membrane</keyword>
<proteinExistence type="predicted"/>
<evidence type="ECO:0000313" key="4">
    <source>
        <dbReference type="Proteomes" id="UP000823886"/>
    </source>
</evidence>
<evidence type="ECO:0000256" key="1">
    <source>
        <dbReference type="SAM" id="Phobius"/>
    </source>
</evidence>
<feature type="transmembrane region" description="Helical" evidence="1">
    <location>
        <begin position="145"/>
        <end position="165"/>
    </location>
</feature>
<dbReference type="EMBL" id="DWVZ01000087">
    <property type="protein sequence ID" value="HJC63297.1"/>
    <property type="molecule type" value="Genomic_DNA"/>
</dbReference>
<organism evidence="3 4">
    <name type="scientific">Candidatus Blautia merdavium</name>
    <dbReference type="NCBI Taxonomy" id="2838494"/>
    <lineage>
        <taxon>Bacteria</taxon>
        <taxon>Bacillati</taxon>
        <taxon>Bacillota</taxon>
        <taxon>Clostridia</taxon>
        <taxon>Lachnospirales</taxon>
        <taxon>Lachnospiraceae</taxon>
        <taxon>Blautia</taxon>
    </lineage>
</organism>
<evidence type="ECO:0000259" key="2">
    <source>
        <dbReference type="PROSITE" id="PS50883"/>
    </source>
</evidence>
<dbReference type="InterPro" id="IPR035919">
    <property type="entry name" value="EAL_sf"/>
</dbReference>
<dbReference type="PANTHER" id="PTHR33121:SF79">
    <property type="entry name" value="CYCLIC DI-GMP PHOSPHODIESTERASE PDED-RELATED"/>
    <property type="match status" value="1"/>
</dbReference>
<keyword evidence="1" id="KW-1133">Transmembrane helix</keyword>
<dbReference type="InterPro" id="IPR000160">
    <property type="entry name" value="GGDEF_dom"/>
</dbReference>
<dbReference type="Gene3D" id="3.20.20.450">
    <property type="entry name" value="EAL domain"/>
    <property type="match status" value="1"/>
</dbReference>
<dbReference type="SUPFAM" id="SSF55073">
    <property type="entry name" value="Nucleotide cyclase"/>
    <property type="match status" value="1"/>
</dbReference>
<dbReference type="Proteomes" id="UP000823886">
    <property type="component" value="Unassembled WGS sequence"/>
</dbReference>
<dbReference type="Pfam" id="PF00563">
    <property type="entry name" value="EAL"/>
    <property type="match status" value="1"/>
</dbReference>
<protein>
    <submittedName>
        <fullName evidence="3">EAL domain-containing protein</fullName>
    </submittedName>
</protein>
<comment type="caution">
    <text evidence="3">The sequence shown here is derived from an EMBL/GenBank/DDBJ whole genome shotgun (WGS) entry which is preliminary data.</text>
</comment>
<dbReference type="GO" id="GO:0071111">
    <property type="term" value="F:cyclic-guanylate-specific phosphodiesterase activity"/>
    <property type="evidence" value="ECO:0007669"/>
    <property type="project" value="InterPro"/>
</dbReference>
<reference evidence="3" key="2">
    <citation type="submission" date="2021-04" db="EMBL/GenBank/DDBJ databases">
        <authorList>
            <person name="Gilroy R."/>
        </authorList>
    </citation>
    <scope>NUCLEOTIDE SEQUENCE</scope>
    <source>
        <strain evidence="3">ChiBcec2-3848</strain>
    </source>
</reference>
<dbReference type="InterPro" id="IPR043128">
    <property type="entry name" value="Rev_trsase/Diguanyl_cyclase"/>
</dbReference>
<accession>A0A9D2TCC8</accession>
<dbReference type="SMART" id="SM00052">
    <property type="entry name" value="EAL"/>
    <property type="match status" value="1"/>
</dbReference>
<dbReference type="Pfam" id="PF00990">
    <property type="entry name" value="GGDEF"/>
    <property type="match status" value="1"/>
</dbReference>
<dbReference type="InterPro" id="IPR050706">
    <property type="entry name" value="Cyclic-di-GMP_PDE-like"/>
</dbReference>
<sequence>MAENTIYVSGNPELYPVEYYDDAKDAFAGAIPQLLEDFAEKNGYNILYYEADGKDRREHHFENSQVDAVSGVGGEYRPEGQTVTVFETEQGGREVSYGITFTQAAPEKFKEDLAKYVDGVSESEKTGLLVAAGAEGHQSGTVSKGAAGVILVLGILVLALGVLLYRSRRRVRRNEQKLVEDRATGLGNKEYLENYYRQLVNDQNRAMYCMYYFHTDTKRLQKLSGQQEAEAAMRYAGKIVAEYAGEADIPARISENGIVLLKLTGRDRDPAAWIHSAIERIRAYARQYDKDYDMNVWVGAYSLKKTDRNLEEIIVNARQSAHMARRENVDFRFCSEELLGRFREQRVLEGDIERAFQNGEFQMYIQFYADTQDGNVTGAEALTRWQHPAKGLLAPGAFLPILEQTGDIERLDFLILERACTFLERNFGKEGGNFFLSCNFSRTSFVAPDFVQKCKNIIDKYEFDRGLLLFELTESPDTGDTAQIRENARKLTAYGIKLALDDFGEGYTSFRDLLNYPITTLKLDKILTDSVTSGKGCRIVRSIIETGHALSVKCLAEGVESEEVLQRLKELSCDAVQGYMFYYPLPEPEAEDILAEKWKPLQI</sequence>
<dbReference type="PANTHER" id="PTHR33121">
    <property type="entry name" value="CYCLIC DI-GMP PHOSPHODIESTERASE PDEF"/>
    <property type="match status" value="1"/>
</dbReference>
<dbReference type="InterPro" id="IPR029787">
    <property type="entry name" value="Nucleotide_cyclase"/>
</dbReference>
<feature type="domain" description="EAL" evidence="2">
    <location>
        <begin position="345"/>
        <end position="598"/>
    </location>
</feature>
<dbReference type="InterPro" id="IPR001633">
    <property type="entry name" value="EAL_dom"/>
</dbReference>